<evidence type="ECO:0000256" key="8">
    <source>
        <dbReference type="ARBA" id="ARBA00022958"/>
    </source>
</evidence>
<evidence type="ECO:0000256" key="7">
    <source>
        <dbReference type="ARBA" id="ARBA00022847"/>
    </source>
</evidence>
<evidence type="ECO:0000256" key="11">
    <source>
        <dbReference type="ARBA" id="ARBA00023136"/>
    </source>
</evidence>
<evidence type="ECO:0000256" key="12">
    <source>
        <dbReference type="HAMAP-Rule" id="MF_01522"/>
    </source>
</evidence>
<keyword evidence="8 12" id="KW-0630">Potassium</keyword>
<dbReference type="PANTHER" id="PTHR30540:SF79">
    <property type="entry name" value="LOW AFFINITY POTASSIUM TRANSPORT SYSTEM PROTEIN KUP"/>
    <property type="match status" value="1"/>
</dbReference>
<keyword evidence="7 12" id="KW-0769">Symport</keyword>
<feature type="transmembrane region" description="Helical" evidence="12">
    <location>
        <begin position="87"/>
        <end position="107"/>
    </location>
</feature>
<dbReference type="InterPro" id="IPR023051">
    <property type="entry name" value="Kup"/>
</dbReference>
<evidence type="ECO:0000256" key="2">
    <source>
        <dbReference type="ARBA" id="ARBA00007019"/>
    </source>
</evidence>
<name>A0A2S5KPF6_9PROT</name>
<feature type="transmembrane region" description="Helical" evidence="12">
    <location>
        <begin position="455"/>
        <end position="476"/>
    </location>
</feature>
<evidence type="ECO:0000256" key="10">
    <source>
        <dbReference type="ARBA" id="ARBA00023065"/>
    </source>
</evidence>
<evidence type="ECO:0000313" key="17">
    <source>
        <dbReference type="Proteomes" id="UP000238196"/>
    </source>
</evidence>
<evidence type="ECO:0000259" key="15">
    <source>
        <dbReference type="Pfam" id="PF22776"/>
    </source>
</evidence>
<evidence type="ECO:0000256" key="9">
    <source>
        <dbReference type="ARBA" id="ARBA00022989"/>
    </source>
</evidence>
<feature type="transmembrane region" description="Helical" evidence="12">
    <location>
        <begin position="175"/>
        <end position="193"/>
    </location>
</feature>
<dbReference type="Proteomes" id="UP000238196">
    <property type="component" value="Unassembled WGS sequence"/>
</dbReference>
<feature type="region of interest" description="Disordered" evidence="13">
    <location>
        <begin position="1"/>
        <end position="23"/>
    </location>
</feature>
<accession>A0A2S5KPF6</accession>
<feature type="transmembrane region" description="Helical" evidence="12">
    <location>
        <begin position="281"/>
        <end position="303"/>
    </location>
</feature>
<comment type="catalytic activity">
    <reaction evidence="12">
        <text>K(+)(in) + H(+)(in) = K(+)(out) + H(+)(out)</text>
        <dbReference type="Rhea" id="RHEA:28490"/>
        <dbReference type="ChEBI" id="CHEBI:15378"/>
        <dbReference type="ChEBI" id="CHEBI:29103"/>
    </reaction>
</comment>
<evidence type="ECO:0000259" key="14">
    <source>
        <dbReference type="Pfam" id="PF02705"/>
    </source>
</evidence>
<dbReference type="GO" id="GO:0015293">
    <property type="term" value="F:symporter activity"/>
    <property type="evidence" value="ECO:0007669"/>
    <property type="project" value="UniProtKB-UniRule"/>
</dbReference>
<comment type="caution">
    <text evidence="16">The sequence shown here is derived from an EMBL/GenBank/DDBJ whole genome shotgun (WGS) entry which is preliminary data.</text>
</comment>
<evidence type="ECO:0000256" key="4">
    <source>
        <dbReference type="ARBA" id="ARBA00022475"/>
    </source>
</evidence>
<dbReference type="Pfam" id="PF02705">
    <property type="entry name" value="K_trans"/>
    <property type="match status" value="1"/>
</dbReference>
<keyword evidence="11 12" id="KW-0472">Membrane</keyword>
<feature type="transmembrane region" description="Helical" evidence="12">
    <location>
        <begin position="238"/>
        <end position="261"/>
    </location>
</feature>
<protein>
    <recommendedName>
        <fullName evidence="12">Probable potassium transport system protein Kup</fullName>
    </recommendedName>
</protein>
<comment type="subcellular location">
    <subcellularLocation>
        <location evidence="12">Cell membrane</location>
        <topology evidence="12">Multi-pass membrane protein</topology>
    </subcellularLocation>
    <subcellularLocation>
        <location evidence="1">Membrane</location>
        <topology evidence="1">Multi-pass membrane protein</topology>
    </subcellularLocation>
</comment>
<dbReference type="InterPro" id="IPR053952">
    <property type="entry name" value="K_trans_C"/>
</dbReference>
<feature type="transmembrane region" description="Helical" evidence="12">
    <location>
        <begin position="400"/>
        <end position="423"/>
    </location>
</feature>
<evidence type="ECO:0000256" key="3">
    <source>
        <dbReference type="ARBA" id="ARBA00022448"/>
    </source>
</evidence>
<dbReference type="OrthoDB" id="5287832at2"/>
<keyword evidence="3 12" id="KW-0813">Transport</keyword>
<keyword evidence="4 12" id="KW-1003">Cell membrane</keyword>
<proteinExistence type="inferred from homology"/>
<dbReference type="HAMAP" id="MF_01522">
    <property type="entry name" value="Kup"/>
    <property type="match status" value="1"/>
</dbReference>
<keyword evidence="5 12" id="KW-0633">Potassium transport</keyword>
<evidence type="ECO:0000256" key="5">
    <source>
        <dbReference type="ARBA" id="ARBA00022538"/>
    </source>
</evidence>
<comment type="similarity">
    <text evidence="2 12">Belongs to the HAK/KUP transporter (TC 2.A.72) family.</text>
</comment>
<evidence type="ECO:0000256" key="6">
    <source>
        <dbReference type="ARBA" id="ARBA00022692"/>
    </source>
</evidence>
<gene>
    <name evidence="12" type="primary">kup</name>
    <name evidence="16" type="ORF">C4K68_16745</name>
</gene>
<dbReference type="GO" id="GO:0005886">
    <property type="term" value="C:plasma membrane"/>
    <property type="evidence" value="ECO:0007669"/>
    <property type="project" value="UniProtKB-SubCell"/>
</dbReference>
<feature type="domain" description="K+ potassium transporter integral membrane" evidence="14">
    <location>
        <begin position="50"/>
        <end position="499"/>
    </location>
</feature>
<dbReference type="EMBL" id="PRLP01000056">
    <property type="protein sequence ID" value="PPC76176.1"/>
    <property type="molecule type" value="Genomic_DNA"/>
</dbReference>
<feature type="transmembrane region" description="Helical" evidence="12">
    <location>
        <begin position="323"/>
        <end position="352"/>
    </location>
</feature>
<feature type="transmembrane region" description="Helical" evidence="12">
    <location>
        <begin position="430"/>
        <end position="449"/>
    </location>
</feature>
<feature type="compositionally biased region" description="Polar residues" evidence="13">
    <location>
        <begin position="10"/>
        <end position="21"/>
    </location>
</feature>
<feature type="domain" description="K+ potassium transporter C-terminal" evidence="15">
    <location>
        <begin position="510"/>
        <end position="657"/>
    </location>
</feature>
<reference evidence="16 17" key="1">
    <citation type="submission" date="2018-02" db="EMBL/GenBank/DDBJ databases">
        <title>novel marine gammaproteobacteria from coastal saline agro ecosystem.</title>
        <authorList>
            <person name="Krishnan R."/>
            <person name="Ramesh Kumar N."/>
        </authorList>
    </citation>
    <scope>NUCLEOTIDE SEQUENCE [LARGE SCALE GENOMIC DNA]</scope>
    <source>
        <strain evidence="16 17">228</strain>
    </source>
</reference>
<dbReference type="Pfam" id="PF22776">
    <property type="entry name" value="K_trans_C"/>
    <property type="match status" value="1"/>
</dbReference>
<sequence length="658" mass="72462">MHDAPAGQTGPETQPQPTVNHPATVVAPPARAHIHPGHPHRSSANRPSLILAALGIVYGDIGTSPLYTLRECFGEHLGLQPTEANVLGVLSLIIWGLLLVVSLKYLLFVLRADNRGEGGILTLQTLIRRVLGSKGLWLAMLGLMGGGFFYGEVVITPAISVLSAIEGLEIATPAFKPYVLPLSLAVLIALFAIQHKGTARVGKLFGPVMLLWFATLGVLGLLAIIGNPGVLKAFNPSWAIHFMLAHKLVGFLALGSVVLALTGAEALYADMGHFGRQPIRLAWFGYVLPALILNYLGQGALILSDPATRANPFYHLAPDWALLPLVGLATLATVIASQAVISGVFSLTRQAIQMGYLPRMEIQYTSDREMGQIYIPLMNWGLLLAVILVVNFFGSSSALAGAYGIAVTGTMVITTLLTCTLAWRSWNWSLWLVVPLCLALLCIDVPLFSANLVKIFAGGWLPLLIGVMVFTLMTTWRRGRTLLHQHLTRVAIPLERLVDNLETYPPARVPGTAIFMSPSITGVPHALMHNLKHNRVLHERVFFLTIQNEDLPYIEDERKIRIEQLSPTFWRIQAFYGFREIPDVQEILDLCEGHDIHFDLLQTSFFLSRETLIQTPVPGMAAWREHLFIWLNRNANRATDFFRIPANRVVEMGAQIEF</sequence>
<feature type="transmembrane region" description="Helical" evidence="12">
    <location>
        <begin position="205"/>
        <end position="226"/>
    </location>
</feature>
<evidence type="ECO:0000313" key="16">
    <source>
        <dbReference type="EMBL" id="PPC76176.1"/>
    </source>
</evidence>
<evidence type="ECO:0000256" key="13">
    <source>
        <dbReference type="SAM" id="MobiDB-lite"/>
    </source>
</evidence>
<dbReference type="NCBIfam" id="NF008015">
    <property type="entry name" value="PRK10745.1"/>
    <property type="match status" value="1"/>
</dbReference>
<comment type="function">
    <text evidence="12">Transport of potassium into the cell. Likely operates as a K(+):H(+) symporter.</text>
</comment>
<organism evidence="16 17">
    <name type="scientific">Proteobacteria bacterium 228</name>
    <dbReference type="NCBI Taxonomy" id="2083153"/>
    <lineage>
        <taxon>Bacteria</taxon>
        <taxon>Pseudomonadati</taxon>
        <taxon>Pseudomonadota</taxon>
    </lineage>
</organism>
<feature type="transmembrane region" description="Helical" evidence="12">
    <location>
        <begin position="136"/>
        <end position="155"/>
    </location>
</feature>
<feature type="transmembrane region" description="Helical" evidence="12">
    <location>
        <begin position="373"/>
        <end position="394"/>
    </location>
</feature>
<dbReference type="InterPro" id="IPR003855">
    <property type="entry name" value="K+_transporter"/>
</dbReference>
<keyword evidence="6 12" id="KW-0812">Transmembrane</keyword>
<dbReference type="InterPro" id="IPR053951">
    <property type="entry name" value="K_trans_N"/>
</dbReference>
<dbReference type="GO" id="GO:0015079">
    <property type="term" value="F:potassium ion transmembrane transporter activity"/>
    <property type="evidence" value="ECO:0007669"/>
    <property type="project" value="UniProtKB-UniRule"/>
</dbReference>
<evidence type="ECO:0000256" key="1">
    <source>
        <dbReference type="ARBA" id="ARBA00004141"/>
    </source>
</evidence>
<dbReference type="PANTHER" id="PTHR30540">
    <property type="entry name" value="OSMOTIC STRESS POTASSIUM TRANSPORTER"/>
    <property type="match status" value="1"/>
</dbReference>
<keyword evidence="10 12" id="KW-0406">Ion transport</keyword>
<keyword evidence="9 12" id="KW-1133">Transmembrane helix</keyword>
<dbReference type="AlphaFoldDB" id="A0A2S5KPF6"/>